<dbReference type="InterPro" id="IPR052523">
    <property type="entry name" value="Trichothecene_AcTrans"/>
</dbReference>
<dbReference type="AlphaFoldDB" id="A0AAV9NVA2"/>
<evidence type="ECO:0000259" key="1">
    <source>
        <dbReference type="PROSITE" id="PS51186"/>
    </source>
</evidence>
<evidence type="ECO:0000313" key="3">
    <source>
        <dbReference type="Proteomes" id="UP001337655"/>
    </source>
</evidence>
<evidence type="ECO:0000313" key="2">
    <source>
        <dbReference type="EMBL" id="KAK5163633.1"/>
    </source>
</evidence>
<reference evidence="2 3" key="1">
    <citation type="submission" date="2023-08" db="EMBL/GenBank/DDBJ databases">
        <title>Black Yeasts Isolated from many extreme environments.</title>
        <authorList>
            <person name="Coleine C."/>
            <person name="Stajich J.E."/>
            <person name="Selbmann L."/>
        </authorList>
    </citation>
    <scope>NUCLEOTIDE SEQUENCE [LARGE SCALE GENOMIC DNA]</scope>
    <source>
        <strain evidence="2 3">CCFEE 5935</strain>
    </source>
</reference>
<protein>
    <recommendedName>
        <fullName evidence="1">N-acetyltransferase domain-containing protein</fullName>
    </recommendedName>
</protein>
<accession>A0AAV9NVA2</accession>
<dbReference type="Proteomes" id="UP001337655">
    <property type="component" value="Unassembled WGS sequence"/>
</dbReference>
<feature type="domain" description="N-acetyltransferase" evidence="1">
    <location>
        <begin position="129"/>
        <end position="210"/>
    </location>
</feature>
<dbReference type="GeneID" id="89931908"/>
<organism evidence="2 3">
    <name type="scientific">Saxophila tyrrhenica</name>
    <dbReference type="NCBI Taxonomy" id="1690608"/>
    <lineage>
        <taxon>Eukaryota</taxon>
        <taxon>Fungi</taxon>
        <taxon>Dikarya</taxon>
        <taxon>Ascomycota</taxon>
        <taxon>Pezizomycotina</taxon>
        <taxon>Dothideomycetes</taxon>
        <taxon>Dothideomycetidae</taxon>
        <taxon>Mycosphaerellales</taxon>
        <taxon>Extremaceae</taxon>
        <taxon>Saxophila</taxon>
    </lineage>
</organism>
<keyword evidence="3" id="KW-1185">Reference proteome</keyword>
<comment type="caution">
    <text evidence="2">The sequence shown here is derived from an EMBL/GenBank/DDBJ whole genome shotgun (WGS) entry which is preliminary data.</text>
</comment>
<dbReference type="InterPro" id="IPR016181">
    <property type="entry name" value="Acyl_CoA_acyltransferase"/>
</dbReference>
<dbReference type="SUPFAM" id="SSF55729">
    <property type="entry name" value="Acyl-CoA N-acyltransferases (Nat)"/>
    <property type="match status" value="1"/>
</dbReference>
<dbReference type="PANTHER" id="PTHR42791">
    <property type="entry name" value="GNAT FAMILY ACETYLTRANSFERASE"/>
    <property type="match status" value="1"/>
</dbReference>
<dbReference type="PROSITE" id="PS51186">
    <property type="entry name" value="GNAT"/>
    <property type="match status" value="1"/>
</dbReference>
<dbReference type="EMBL" id="JAVRRT010000024">
    <property type="protein sequence ID" value="KAK5163633.1"/>
    <property type="molecule type" value="Genomic_DNA"/>
</dbReference>
<dbReference type="Pfam" id="PF13673">
    <property type="entry name" value="Acetyltransf_10"/>
    <property type="match status" value="1"/>
</dbReference>
<dbReference type="InterPro" id="IPR000182">
    <property type="entry name" value="GNAT_dom"/>
</dbReference>
<sequence length="235" mass="26456">MVKVTSGGKDYHPQAAALTAEAFKNDPTIRYILGTMTDKTRKAYLPAYFNTLFRAAMLNGAVFQEANDWSSCAVWMLPGRKVDNPWTMVPAGLLGMVWKMGFTPAKRMLWEYAQQSDKCKHEGLRDRDGRVIKEYHYLFFIATPTEHRGKGLASEIIAQYQERNVQDGRCIYLEATTPKSRDMYARQGFKTVGMLRLGKGTHDENANVVEGGPGVPLWAMIWRPGDKKSDGGDSH</sequence>
<gene>
    <name evidence="2" type="ORF">LTR77_010582</name>
</gene>
<dbReference type="PANTHER" id="PTHR42791:SF1">
    <property type="entry name" value="N-ACETYLTRANSFERASE DOMAIN-CONTAINING PROTEIN"/>
    <property type="match status" value="1"/>
</dbReference>
<dbReference type="GO" id="GO:0016747">
    <property type="term" value="F:acyltransferase activity, transferring groups other than amino-acyl groups"/>
    <property type="evidence" value="ECO:0007669"/>
    <property type="project" value="InterPro"/>
</dbReference>
<name>A0AAV9NVA2_9PEZI</name>
<dbReference type="Gene3D" id="3.40.630.30">
    <property type="match status" value="1"/>
</dbReference>
<dbReference type="RefSeq" id="XP_064654075.1">
    <property type="nucleotide sequence ID" value="XM_064807800.1"/>
</dbReference>
<proteinExistence type="predicted"/>